<comment type="caution">
    <text evidence="2">The sequence shown here is derived from an EMBL/GenBank/DDBJ whole genome shotgun (WGS) entry which is preliminary data.</text>
</comment>
<dbReference type="OrthoDB" id="3231855at2759"/>
<dbReference type="Gene3D" id="3.30.1370.110">
    <property type="match status" value="1"/>
</dbReference>
<organism evidence="2 3">
    <name type="scientific">Boletus reticuloceps</name>
    <dbReference type="NCBI Taxonomy" id="495285"/>
    <lineage>
        <taxon>Eukaryota</taxon>
        <taxon>Fungi</taxon>
        <taxon>Dikarya</taxon>
        <taxon>Basidiomycota</taxon>
        <taxon>Agaricomycotina</taxon>
        <taxon>Agaricomycetes</taxon>
        <taxon>Agaricomycetidae</taxon>
        <taxon>Boletales</taxon>
        <taxon>Boletineae</taxon>
        <taxon>Boletaceae</taxon>
        <taxon>Boletoideae</taxon>
        <taxon>Boletus</taxon>
    </lineage>
</organism>
<evidence type="ECO:0000313" key="2">
    <source>
        <dbReference type="EMBL" id="KAG6375385.1"/>
    </source>
</evidence>
<evidence type="ECO:0000313" key="3">
    <source>
        <dbReference type="Proteomes" id="UP000683000"/>
    </source>
</evidence>
<name>A0A8I2YNI7_9AGAM</name>
<evidence type="ECO:0000259" key="1">
    <source>
        <dbReference type="SMART" id="SM01162"/>
    </source>
</evidence>
<dbReference type="InterPro" id="IPR013899">
    <property type="entry name" value="DUF1771"/>
</dbReference>
<dbReference type="SMART" id="SM01162">
    <property type="entry name" value="DUF1771"/>
    <property type="match status" value="1"/>
</dbReference>
<proteinExistence type="predicted"/>
<dbReference type="Proteomes" id="UP000683000">
    <property type="component" value="Unassembled WGS sequence"/>
</dbReference>
<dbReference type="SUPFAM" id="SSF160443">
    <property type="entry name" value="SMR domain-like"/>
    <property type="match status" value="1"/>
</dbReference>
<dbReference type="InterPro" id="IPR053020">
    <property type="entry name" value="Smr_domain_protein"/>
</dbReference>
<keyword evidence="3" id="KW-1185">Reference proteome</keyword>
<dbReference type="InterPro" id="IPR036063">
    <property type="entry name" value="Smr_dom_sf"/>
</dbReference>
<accession>A0A8I2YNI7</accession>
<reference evidence="2" key="1">
    <citation type="submission" date="2021-03" db="EMBL/GenBank/DDBJ databases">
        <title>Evolutionary innovations through gain and loss of genes in the ectomycorrhizal Boletales.</title>
        <authorList>
            <person name="Wu G."/>
            <person name="Miyauchi S."/>
            <person name="Morin E."/>
            <person name="Yang Z.-L."/>
            <person name="Xu J."/>
            <person name="Martin F.M."/>
        </authorList>
    </citation>
    <scope>NUCLEOTIDE SEQUENCE</scope>
    <source>
        <strain evidence="2">BR01</strain>
    </source>
</reference>
<dbReference type="PANTHER" id="PTHR47417:SF1">
    <property type="entry name" value="SMR DOMAIN-CONTAINING PROTEIN YPL199C"/>
    <property type="match status" value="1"/>
</dbReference>
<gene>
    <name evidence="2" type="ORF">JVT61DRAFT_2941</name>
</gene>
<protein>
    <recommendedName>
        <fullName evidence="1">DUF1771 domain-containing protein</fullName>
    </recommendedName>
</protein>
<feature type="domain" description="DUF1771" evidence="1">
    <location>
        <begin position="13"/>
        <end position="76"/>
    </location>
</feature>
<dbReference type="AlphaFoldDB" id="A0A8I2YNI7"/>
<sequence>MHHKDVDCTPEEVYASLRVRAKQEGDLMAQCYQQSKEAYERRDRARAKALSDEGKRHALKMETLNAGASATIFQGKFISISKQPSKLPSGDVAPLLHSAQDRDACEVDLHGLYVKEAIVYSEKAVTGARQRGYSEIRLIVGMNISSARSEVPSSNLVLLWQAKAIIPRASLGSNLHYKRMCRCAGTTSR</sequence>
<dbReference type="Pfam" id="PF08590">
    <property type="entry name" value="DUF1771"/>
    <property type="match status" value="1"/>
</dbReference>
<dbReference type="EMBL" id="JAGFBS010000014">
    <property type="protein sequence ID" value="KAG6375385.1"/>
    <property type="molecule type" value="Genomic_DNA"/>
</dbReference>
<dbReference type="PANTHER" id="PTHR47417">
    <property type="entry name" value="SMR DOMAIN-CONTAINING PROTEIN YPL199C"/>
    <property type="match status" value="1"/>
</dbReference>